<name>A0ABU3BQU7_9BACT</name>
<protein>
    <submittedName>
        <fullName evidence="2">Uncharacterized protein</fullName>
    </submittedName>
</protein>
<keyword evidence="3" id="KW-1185">Reference proteome</keyword>
<comment type="caution">
    <text evidence="2">The sequence shown here is derived from an EMBL/GenBank/DDBJ whole genome shotgun (WGS) entry which is preliminary data.</text>
</comment>
<gene>
    <name evidence="2" type="ORF">RM540_07845</name>
</gene>
<dbReference type="EMBL" id="JAVRHT010000015">
    <property type="protein sequence ID" value="MDT0631661.1"/>
    <property type="molecule type" value="Genomic_DNA"/>
</dbReference>
<evidence type="ECO:0000313" key="3">
    <source>
        <dbReference type="Proteomes" id="UP001267426"/>
    </source>
</evidence>
<evidence type="ECO:0000313" key="2">
    <source>
        <dbReference type="EMBL" id="MDT0631661.1"/>
    </source>
</evidence>
<accession>A0ABU3BQU7</accession>
<sequence length="141" mass="14927">MRSNRPPRPTPDDVRVAVDRALARASLSGVDAWESPRDMAVQLALREGLSAEEALGRCGVDVPPPTRSPVAFGRVPYGSPFRLGGVRYRKVTAKAARRLATGAPNAEPLDGGEAVWLAPDRPVEHVPVTTVPAGGADERGD</sequence>
<reference evidence="2 3" key="1">
    <citation type="submission" date="2023-09" db="EMBL/GenBank/DDBJ databases">
        <authorList>
            <person name="Rey-Velasco X."/>
        </authorList>
    </citation>
    <scope>NUCLEOTIDE SEQUENCE [LARGE SCALE GENOMIC DNA]</scope>
    <source>
        <strain evidence="2 3">F394</strain>
    </source>
</reference>
<proteinExistence type="predicted"/>
<dbReference type="RefSeq" id="WP_311663003.1">
    <property type="nucleotide sequence ID" value="NZ_JAVRHT010000015.1"/>
</dbReference>
<feature type="region of interest" description="Disordered" evidence="1">
    <location>
        <begin position="120"/>
        <end position="141"/>
    </location>
</feature>
<evidence type="ECO:0000256" key="1">
    <source>
        <dbReference type="SAM" id="MobiDB-lite"/>
    </source>
</evidence>
<organism evidence="2 3">
    <name type="scientific">Rubrivirga litoralis</name>
    <dbReference type="NCBI Taxonomy" id="3075598"/>
    <lineage>
        <taxon>Bacteria</taxon>
        <taxon>Pseudomonadati</taxon>
        <taxon>Rhodothermota</taxon>
        <taxon>Rhodothermia</taxon>
        <taxon>Rhodothermales</taxon>
        <taxon>Rubricoccaceae</taxon>
        <taxon>Rubrivirga</taxon>
    </lineage>
</organism>
<dbReference type="Proteomes" id="UP001267426">
    <property type="component" value="Unassembled WGS sequence"/>
</dbReference>